<name>A0A2Z6EYA6_9BURK</name>
<evidence type="ECO:0000313" key="4">
    <source>
        <dbReference type="Proteomes" id="UP000282597"/>
    </source>
</evidence>
<dbReference type="Proteomes" id="UP000282597">
    <property type="component" value="Chromosome"/>
</dbReference>
<protein>
    <recommendedName>
        <fullName evidence="2">UPF0250 protein MCB1EB_2293</fullName>
    </recommendedName>
</protein>
<evidence type="ECO:0000313" key="3">
    <source>
        <dbReference type="EMBL" id="BBE10454.1"/>
    </source>
</evidence>
<accession>A0A2Z6EYA6</accession>
<dbReference type="Pfam" id="PF04359">
    <property type="entry name" value="DUF493"/>
    <property type="match status" value="1"/>
</dbReference>
<dbReference type="InterPro" id="IPR007454">
    <property type="entry name" value="UPF0250_YbeD-like"/>
</dbReference>
<organism evidence="3 4">
    <name type="scientific">Mycoavidus cysteinexigens</name>
    <dbReference type="NCBI Taxonomy" id="1553431"/>
    <lineage>
        <taxon>Bacteria</taxon>
        <taxon>Pseudomonadati</taxon>
        <taxon>Pseudomonadota</taxon>
        <taxon>Betaproteobacteria</taxon>
        <taxon>Burkholderiales</taxon>
        <taxon>Burkholderiaceae</taxon>
        <taxon>Mycoavidus</taxon>
    </lineage>
</organism>
<comment type="similarity">
    <text evidence="1 2">Belongs to the UPF0250 family.</text>
</comment>
<dbReference type="RefSeq" id="WP_045364037.1">
    <property type="nucleotide sequence ID" value="NZ_AP018150.1"/>
</dbReference>
<reference evidence="3 4" key="1">
    <citation type="journal article" date="2018" name="Microbes Environ.">
        <title>Comparative Genomic Insights into Endofungal Lifestyles of Two Bacterial Endosymbionts, Mycoavidus cysteinexigens and Burkholderia rhizoxinica.</title>
        <authorList>
            <person name="Sharmin D."/>
            <person name="Guo Y."/>
            <person name="Nishizawa T."/>
            <person name="Ohshima S."/>
            <person name="Sato Y."/>
            <person name="Takashima Y."/>
            <person name="Narisawa K."/>
            <person name="Ohta H."/>
        </authorList>
    </citation>
    <scope>NUCLEOTIDE SEQUENCE [LARGE SCALE GENOMIC DNA]</scope>
    <source>
        <strain evidence="3 4">B1-EB</strain>
    </source>
</reference>
<dbReference type="PANTHER" id="PTHR38036">
    <property type="entry name" value="UPF0250 PROTEIN YBED"/>
    <property type="match status" value="1"/>
</dbReference>
<dbReference type="PANTHER" id="PTHR38036:SF1">
    <property type="entry name" value="UPF0250 PROTEIN YBED"/>
    <property type="match status" value="1"/>
</dbReference>
<dbReference type="EMBL" id="AP018150">
    <property type="protein sequence ID" value="BBE10454.1"/>
    <property type="molecule type" value="Genomic_DNA"/>
</dbReference>
<proteinExistence type="inferred from homology"/>
<evidence type="ECO:0000256" key="2">
    <source>
        <dbReference type="HAMAP-Rule" id="MF_00659"/>
    </source>
</evidence>
<dbReference type="KEGG" id="mcys:MCB1EB_2293"/>
<gene>
    <name evidence="3" type="ORF">MCB1EB_2293</name>
</gene>
<dbReference type="Gene3D" id="3.30.70.260">
    <property type="match status" value="1"/>
</dbReference>
<sequence>MDSANASLIDFPCAFPIKVLGKTQPGFAEAIQRLLKEFDANFDGASIEMRPSRNGNYIGLTCTVHARNRPHLDEIYRALSSHPMVSVVL</sequence>
<keyword evidence="4" id="KW-1185">Reference proteome</keyword>
<dbReference type="SUPFAM" id="SSF117991">
    <property type="entry name" value="YbeD/HP0495-like"/>
    <property type="match status" value="1"/>
</dbReference>
<dbReference type="InterPro" id="IPR027471">
    <property type="entry name" value="YbeD-like_sf"/>
</dbReference>
<evidence type="ECO:0000256" key="1">
    <source>
        <dbReference type="ARBA" id="ARBA00008460"/>
    </source>
</evidence>
<dbReference type="AlphaFoldDB" id="A0A2Z6EYA6"/>
<dbReference type="HAMAP" id="MF_00659">
    <property type="entry name" value="UPF0250"/>
    <property type="match status" value="1"/>
</dbReference>